<evidence type="ECO:0000313" key="2">
    <source>
        <dbReference type="EMBL" id="TFZ40867.1"/>
    </source>
</evidence>
<dbReference type="AlphaFoldDB" id="A0A4Z0D7L9"/>
<name>A0A4Z0D7L9_9ENTE</name>
<dbReference type="OrthoDB" id="2990254at2"/>
<organism evidence="1 3">
    <name type="scientific">Vagococcus xieshaowenii</name>
    <dbReference type="NCBI Taxonomy" id="2562451"/>
    <lineage>
        <taxon>Bacteria</taxon>
        <taxon>Bacillati</taxon>
        <taxon>Bacillota</taxon>
        <taxon>Bacilli</taxon>
        <taxon>Lactobacillales</taxon>
        <taxon>Enterococcaceae</taxon>
        <taxon>Vagococcus</taxon>
    </lineage>
</organism>
<dbReference type="KEGG" id="vac:E4Z98_07450"/>
<keyword evidence="3" id="KW-1185">Reference proteome</keyword>
<accession>A0A4Z0D7L9</accession>
<protein>
    <submittedName>
        <fullName evidence="1">Uncharacterized protein</fullName>
    </submittedName>
</protein>
<dbReference type="Proteomes" id="UP000296883">
    <property type="component" value="Chromosome"/>
</dbReference>
<dbReference type="RefSeq" id="WP_135254472.1">
    <property type="nucleotide sequence ID" value="NZ_CP038865.1"/>
</dbReference>
<dbReference type="Proteomes" id="UP000297725">
    <property type="component" value="Unassembled WGS sequence"/>
</dbReference>
<accession>A0A7Z1YAE2</accession>
<evidence type="ECO:0000313" key="3">
    <source>
        <dbReference type="Proteomes" id="UP000296883"/>
    </source>
</evidence>
<dbReference type="EMBL" id="SRHU01000023">
    <property type="protein sequence ID" value="TFZ40867.1"/>
    <property type="molecule type" value="Genomic_DNA"/>
</dbReference>
<evidence type="ECO:0000313" key="1">
    <source>
        <dbReference type="EMBL" id="QCA29156.1"/>
    </source>
</evidence>
<sequence>MNGYGKILKKNENSVFHTKLLLVDDLSKTGTYPIIMNSEYKEGYTQVIINSYLMLKIAERMLIDGWTLGKVEVDDPSVDQNTRIEINNLVEKIKESPLYFSELESYLEWALDEGSIFIDKIIMGKKSEEGFLSFELTSSGLQRGKQKELVFNKYIKNVVEVFLNGR</sequence>
<evidence type="ECO:0000313" key="4">
    <source>
        <dbReference type="Proteomes" id="UP000297725"/>
    </source>
</evidence>
<reference evidence="2 4" key="1">
    <citation type="submission" date="2019-03" db="EMBL/GenBank/DDBJ databases">
        <title>Vagococcus sp. was isolated fron gut of Carduelis flavirostris.</title>
        <authorList>
            <person name="Ge Y."/>
        </authorList>
    </citation>
    <scope>NUCLEOTIDE SEQUENCE [LARGE SCALE GENOMIC DNA]</scope>
    <source>
        <strain evidence="2 4">CF-210</strain>
    </source>
</reference>
<dbReference type="EMBL" id="CP038865">
    <property type="protein sequence ID" value="QCA29156.1"/>
    <property type="molecule type" value="Genomic_DNA"/>
</dbReference>
<gene>
    <name evidence="2" type="ORF">E4031_05645</name>
    <name evidence="1" type="ORF">E4Z98_07450</name>
</gene>
<proteinExistence type="predicted"/>
<reference evidence="1 3" key="2">
    <citation type="journal article" date="2020" name="Int. J. Syst. Evol. Microbiol.">
        <title>Vagococcus xieshaowenii sp. nov., isolated from snow finch (Montifringilla taczanowskii) cloacal content.</title>
        <authorList>
            <person name="Ge Y."/>
            <person name="Yang J."/>
            <person name="Lai X.H."/>
            <person name="Zhang G."/>
            <person name="Jin D."/>
            <person name="Lu S."/>
            <person name="Wang B."/>
            <person name="Huang Y."/>
            <person name="Huang Y."/>
            <person name="Ren Z."/>
            <person name="Zhang X."/>
            <person name="Xu J."/>
        </authorList>
    </citation>
    <scope>NUCLEOTIDE SEQUENCE [LARGE SCALE GENOMIC DNA]</scope>
    <source>
        <strain evidence="1">Personal::cf-49</strain>
        <strain evidence="3">personal::cf-49</strain>
    </source>
</reference>